<dbReference type="AlphaFoldDB" id="A0ABD6EA53"/>
<keyword evidence="2" id="KW-1185">Reference proteome</keyword>
<sequence>MSAEEVLTESDVNQMLSTYFQTNAQMSLDWLKGGQSKEYVLENSSEMLLSAVPLISRPSTTLLQTNCEALPPTDEVSRKSSQHEHSRWDIIAKHFVQQRL</sequence>
<accession>A0ABD6EA53</accession>
<reference evidence="1 2" key="1">
    <citation type="submission" date="2024-08" db="EMBL/GenBank/DDBJ databases">
        <title>Gnathostoma spinigerum genome.</title>
        <authorList>
            <person name="Gonzalez-Bertolin B."/>
            <person name="Monzon S."/>
            <person name="Zaballos A."/>
            <person name="Jimenez P."/>
            <person name="Dekumyoy P."/>
            <person name="Varona S."/>
            <person name="Cuesta I."/>
            <person name="Sumanam S."/>
            <person name="Adisakwattana P."/>
            <person name="Gasser R.B."/>
            <person name="Hernandez-Gonzalez A."/>
            <person name="Young N.D."/>
            <person name="Perteguer M.J."/>
        </authorList>
    </citation>
    <scope>NUCLEOTIDE SEQUENCE [LARGE SCALE GENOMIC DNA]</scope>
    <source>
        <strain evidence="1">AL3</strain>
        <tissue evidence="1">Liver</tissue>
    </source>
</reference>
<evidence type="ECO:0000313" key="2">
    <source>
        <dbReference type="Proteomes" id="UP001608902"/>
    </source>
</evidence>
<protein>
    <submittedName>
        <fullName evidence="1">Uncharacterized protein</fullName>
    </submittedName>
</protein>
<gene>
    <name evidence="1" type="ORF">AB6A40_002790</name>
</gene>
<organism evidence="1 2">
    <name type="scientific">Gnathostoma spinigerum</name>
    <dbReference type="NCBI Taxonomy" id="75299"/>
    <lineage>
        <taxon>Eukaryota</taxon>
        <taxon>Metazoa</taxon>
        <taxon>Ecdysozoa</taxon>
        <taxon>Nematoda</taxon>
        <taxon>Chromadorea</taxon>
        <taxon>Rhabditida</taxon>
        <taxon>Spirurina</taxon>
        <taxon>Gnathostomatomorpha</taxon>
        <taxon>Gnathostomatoidea</taxon>
        <taxon>Gnathostomatidae</taxon>
        <taxon>Gnathostoma</taxon>
    </lineage>
</organism>
<evidence type="ECO:0000313" key="1">
    <source>
        <dbReference type="EMBL" id="MFH4976081.1"/>
    </source>
</evidence>
<name>A0ABD6EA53_9BILA</name>
<dbReference type="EMBL" id="JBGFUD010001298">
    <property type="protein sequence ID" value="MFH4976081.1"/>
    <property type="molecule type" value="Genomic_DNA"/>
</dbReference>
<proteinExistence type="predicted"/>
<dbReference type="Proteomes" id="UP001608902">
    <property type="component" value="Unassembled WGS sequence"/>
</dbReference>
<comment type="caution">
    <text evidence="1">The sequence shown here is derived from an EMBL/GenBank/DDBJ whole genome shotgun (WGS) entry which is preliminary data.</text>
</comment>